<evidence type="ECO:0000313" key="2">
    <source>
        <dbReference type="Proteomes" id="UP000664277"/>
    </source>
</evidence>
<organism evidence="1 2">
    <name type="scientific">Candidatus Obscuribacter phosphatis</name>
    <dbReference type="NCBI Taxonomy" id="1906157"/>
    <lineage>
        <taxon>Bacteria</taxon>
        <taxon>Bacillati</taxon>
        <taxon>Candidatus Melainabacteria</taxon>
        <taxon>Candidatus Obscuribacterales</taxon>
        <taxon>Candidatus Obscuribacteraceae</taxon>
        <taxon>Candidatus Obscuribacter</taxon>
    </lineage>
</organism>
<dbReference type="EMBL" id="JAFLCK010000066">
    <property type="protein sequence ID" value="MBN8662913.1"/>
    <property type="molecule type" value="Genomic_DNA"/>
</dbReference>
<evidence type="ECO:0000313" key="1">
    <source>
        <dbReference type="EMBL" id="MBN8662913.1"/>
    </source>
</evidence>
<comment type="caution">
    <text evidence="1">The sequence shown here is derived from an EMBL/GenBank/DDBJ whole genome shotgun (WGS) entry which is preliminary data.</text>
</comment>
<name>A0A8J7PLT2_9BACT</name>
<dbReference type="AlphaFoldDB" id="A0A8J7PLT2"/>
<reference evidence="1" key="1">
    <citation type="submission" date="2021-02" db="EMBL/GenBank/DDBJ databases">
        <title>Genome-Resolved Metagenomics of a Microbial Community Performing Photosynthetic Biological Nutrient Removal.</title>
        <authorList>
            <person name="Mcdaniel E.A."/>
        </authorList>
    </citation>
    <scope>NUCLEOTIDE SEQUENCE</scope>
    <source>
        <strain evidence="1">UWPOB_OBS1</strain>
    </source>
</reference>
<proteinExistence type="predicted"/>
<dbReference type="Proteomes" id="UP000664277">
    <property type="component" value="Unassembled WGS sequence"/>
</dbReference>
<gene>
    <name evidence="1" type="ORF">J0M35_21280</name>
</gene>
<sequence>MSRTLLVYTAPTDSTDELHDYVLNNDFSKLRLDRCAIYAFLARLWEDFPGQYDRTSLPFNSYFVEVLCWPDIEEEVVARVMSIADSLGLVVFDYAEEKTYFPKAPDQSFRNAYESGEVDQFFLENDQFQEYEIELNQLLIDKGLQAQQAKLIADAESGNPVANFMLANLRFSDALHYVSPFGHSKSGKLELLDKALSYAKACAEKPYAVGQLQRIQQAKDQVAGT</sequence>
<protein>
    <submittedName>
        <fullName evidence="1">Uncharacterized protein</fullName>
    </submittedName>
</protein>
<accession>A0A8J7PLT2</accession>